<sequence length="258" mass="27628">MNAIDALILAGSRGPNDPVAALGGVPHKALTPIAGRAMLAFVLDAVRGVPEVERIFICIDAETDLRAVTNGTAFNRIPPANSPAASVAAALQAIDGDRPLLITTADHPLLTPQIIAHFLSQAPQDADLCVGLAEAEAITKAFPEGKRTFYRLAGRGYSGCNLFLARRPGAVRVAEYWRRMEGHRKNPLRLVREIGLGALIRYALGLLSLEQAFNHVSRLTGAKISPVILPFAEAATDVDKPSDHILVESILKRRRAVG</sequence>
<reference evidence="4" key="1">
    <citation type="submission" date="2023-08" db="EMBL/GenBank/DDBJ databases">
        <title>Rhodospirillaceae gen. nov., a novel taxon isolated from the Yangtze River Yuezi River estuary sludge.</title>
        <authorList>
            <person name="Ruan L."/>
        </authorList>
    </citation>
    <scope>NUCLEOTIDE SEQUENCE [LARGE SCALE GENOMIC DNA]</scope>
    <source>
        <strain evidence="4">R-7</strain>
    </source>
</reference>
<evidence type="ECO:0000259" key="2">
    <source>
        <dbReference type="Pfam" id="PF12804"/>
    </source>
</evidence>
<evidence type="ECO:0000313" key="3">
    <source>
        <dbReference type="EMBL" id="MDQ7247952.1"/>
    </source>
</evidence>
<dbReference type="GO" id="GO:0016740">
    <property type="term" value="F:transferase activity"/>
    <property type="evidence" value="ECO:0007669"/>
    <property type="project" value="UniProtKB-KW"/>
</dbReference>
<organism evidence="3 4">
    <name type="scientific">Dongia sedimenti</name>
    <dbReference type="NCBI Taxonomy" id="3064282"/>
    <lineage>
        <taxon>Bacteria</taxon>
        <taxon>Pseudomonadati</taxon>
        <taxon>Pseudomonadota</taxon>
        <taxon>Alphaproteobacteria</taxon>
        <taxon>Rhodospirillales</taxon>
        <taxon>Dongiaceae</taxon>
        <taxon>Dongia</taxon>
    </lineage>
</organism>
<dbReference type="RefSeq" id="WP_379955397.1">
    <property type="nucleotide sequence ID" value="NZ_JAUYVI010000003.1"/>
</dbReference>
<evidence type="ECO:0000313" key="4">
    <source>
        <dbReference type="Proteomes" id="UP001230156"/>
    </source>
</evidence>
<proteinExistence type="predicted"/>
<keyword evidence="3" id="KW-0808">Transferase</keyword>
<keyword evidence="1" id="KW-0460">Magnesium</keyword>
<keyword evidence="4" id="KW-1185">Reference proteome</keyword>
<evidence type="ECO:0000256" key="1">
    <source>
        <dbReference type="ARBA" id="ARBA00022842"/>
    </source>
</evidence>
<dbReference type="Pfam" id="PF12804">
    <property type="entry name" value="NTP_transf_3"/>
    <property type="match status" value="1"/>
</dbReference>
<dbReference type="SUPFAM" id="SSF53448">
    <property type="entry name" value="Nucleotide-diphospho-sugar transferases"/>
    <property type="match status" value="1"/>
</dbReference>
<dbReference type="Gene3D" id="3.90.550.10">
    <property type="entry name" value="Spore Coat Polysaccharide Biosynthesis Protein SpsA, Chain A"/>
    <property type="match status" value="1"/>
</dbReference>
<dbReference type="EMBL" id="JAUYVI010000003">
    <property type="protein sequence ID" value="MDQ7247952.1"/>
    <property type="molecule type" value="Genomic_DNA"/>
</dbReference>
<name>A0ABU0YJR0_9PROT</name>
<dbReference type="Proteomes" id="UP001230156">
    <property type="component" value="Unassembled WGS sequence"/>
</dbReference>
<accession>A0ABU0YJR0</accession>
<dbReference type="InterPro" id="IPR025877">
    <property type="entry name" value="MobA-like_NTP_Trfase"/>
</dbReference>
<feature type="domain" description="MobA-like NTP transferase" evidence="2">
    <location>
        <begin position="6"/>
        <end position="132"/>
    </location>
</feature>
<protein>
    <submittedName>
        <fullName evidence="3">NTP transferase domain-containing protein</fullName>
    </submittedName>
</protein>
<dbReference type="InterPro" id="IPR029044">
    <property type="entry name" value="Nucleotide-diphossugar_trans"/>
</dbReference>
<comment type="caution">
    <text evidence="3">The sequence shown here is derived from an EMBL/GenBank/DDBJ whole genome shotgun (WGS) entry which is preliminary data.</text>
</comment>
<gene>
    <name evidence="3" type="ORF">Q8A70_09760</name>
</gene>